<dbReference type="RefSeq" id="WP_039579113.1">
    <property type="nucleotide sequence ID" value="NZ_CP009122.1"/>
</dbReference>
<dbReference type="EMBL" id="CP009122">
    <property type="protein sequence ID" value="AJA11567.1"/>
    <property type="molecule type" value="Genomic_DNA"/>
</dbReference>
<feature type="domain" description="FAD-binding PCMH-type" evidence="4">
    <location>
        <begin position="8"/>
        <end position="175"/>
    </location>
</feature>
<dbReference type="SUPFAM" id="SSF56176">
    <property type="entry name" value="FAD-binding/transporter-associated domain-like"/>
    <property type="match status" value="1"/>
</dbReference>
<reference evidence="5 6" key="1">
    <citation type="journal article" date="2015" name="Int. J. Syst. Evol. Microbiol.">
        <title>Description of Sphingopyxis fribergensis sp. nov. - a soil bacterium with the ability to degrade styrene and phenylacetic acid.</title>
        <authorList>
            <person name="Oelschlagel M."/>
            <person name="Ruckert C."/>
            <person name="Kalinowski J."/>
            <person name="Schmidt G."/>
            <person name="Schlomann M."/>
            <person name="Tischler D."/>
        </authorList>
    </citation>
    <scope>NUCLEOTIDE SEQUENCE [LARGE SCALE GENOMIC DNA]</scope>
    <source>
        <strain evidence="5 6">Kp5.2</strain>
    </source>
</reference>
<dbReference type="NCBIfam" id="TIGR01679">
    <property type="entry name" value="bact_FAD_ox"/>
    <property type="match status" value="1"/>
</dbReference>
<dbReference type="AlphaFoldDB" id="A0A0A7PTZ2"/>
<dbReference type="InterPro" id="IPR036318">
    <property type="entry name" value="FAD-bd_PCMH-like_sf"/>
</dbReference>
<name>A0A0A7PTZ2_9SPHN</name>
<dbReference type="InterPro" id="IPR016169">
    <property type="entry name" value="FAD-bd_PCMH_sub2"/>
</dbReference>
<dbReference type="GO" id="GO:0003885">
    <property type="term" value="F:D-arabinono-1,4-lactone oxidase activity"/>
    <property type="evidence" value="ECO:0007669"/>
    <property type="project" value="InterPro"/>
</dbReference>
<proteinExistence type="predicted"/>
<dbReference type="InterPro" id="IPR007173">
    <property type="entry name" value="ALO_C"/>
</dbReference>
<dbReference type="Gene3D" id="1.10.45.10">
    <property type="entry name" value="Vanillyl-alcohol Oxidase, Chain A, domain 4"/>
    <property type="match status" value="1"/>
</dbReference>
<evidence type="ECO:0000256" key="1">
    <source>
        <dbReference type="ARBA" id="ARBA00022630"/>
    </source>
</evidence>
<dbReference type="PANTHER" id="PTHR43762:SF1">
    <property type="entry name" value="D-ARABINONO-1,4-LACTONE OXIDASE"/>
    <property type="match status" value="1"/>
</dbReference>
<evidence type="ECO:0000259" key="4">
    <source>
        <dbReference type="PROSITE" id="PS51387"/>
    </source>
</evidence>
<dbReference type="InterPro" id="IPR016166">
    <property type="entry name" value="FAD-bd_PCMH"/>
</dbReference>
<dbReference type="Gene3D" id="3.30.43.10">
    <property type="entry name" value="Uridine Diphospho-n-acetylenolpyruvylglucosamine Reductase, domain 2"/>
    <property type="match status" value="1"/>
</dbReference>
<sequence length="417" mass="46450">MSWSNWSGSVTAAASIARPQSEDELAMLVRSARKLRATGAGHSFMPLCESDEMIVSLDDMGGEIRVSPDRTTAHIPAGWSIRRLTAALWGEGLALANQGDVNPQSLAGAMATGTHGTGVDLGSLATFARGFRLVGADGEVRWCDADTHADLYQAQRLSLGLFGIATEIEVAVIPGFHLSERIEKRRWAEIRESYDELAQQHRHIEFWFFPHSDHVILKTLDPCDPCDPPPSTTDMEEATFRRILDMSARLPFLTPCLQRLMMKSGISGRRRGPAHSVFPSDRTLRFEEMEYEMPRAAGLETLDEVVGWIRKKRLPVTFPFEYRTVAADDIWMSPMNAGPVAAISMHQYAKMPWRALFADAEAIFRAHGGRPHWAKRHTLTRADVDVLYPLAGRYRAVRAAADPTGKFLNPHLETLFA</sequence>
<dbReference type="Pfam" id="PF04030">
    <property type="entry name" value="ALO"/>
    <property type="match status" value="1"/>
</dbReference>
<evidence type="ECO:0000256" key="3">
    <source>
        <dbReference type="ARBA" id="ARBA00023002"/>
    </source>
</evidence>
<dbReference type="Gene3D" id="3.30.70.2520">
    <property type="match status" value="1"/>
</dbReference>
<dbReference type="KEGG" id="sphk:SKP52_23625"/>
<keyword evidence="3" id="KW-0560">Oxidoreductase</keyword>
<organism evidence="5 6">
    <name type="scientific">Sphingopyxis fribergensis</name>
    <dbReference type="NCBI Taxonomy" id="1515612"/>
    <lineage>
        <taxon>Bacteria</taxon>
        <taxon>Pseudomonadati</taxon>
        <taxon>Pseudomonadota</taxon>
        <taxon>Alphaproteobacteria</taxon>
        <taxon>Sphingomonadales</taxon>
        <taxon>Sphingomonadaceae</taxon>
        <taxon>Sphingopyxis</taxon>
    </lineage>
</organism>
<evidence type="ECO:0000313" key="5">
    <source>
        <dbReference type="EMBL" id="AJA11567.1"/>
    </source>
</evidence>
<dbReference type="PANTHER" id="PTHR43762">
    <property type="entry name" value="L-GULONOLACTONE OXIDASE"/>
    <property type="match status" value="1"/>
</dbReference>
<keyword evidence="1" id="KW-0285">Flavoprotein</keyword>
<dbReference type="OrthoDB" id="9800184at2"/>
<dbReference type="InterPro" id="IPR010031">
    <property type="entry name" value="FAD_lactone_oxidase-like"/>
</dbReference>
<accession>A0A0A7PTZ2</accession>
<evidence type="ECO:0000313" key="6">
    <source>
        <dbReference type="Proteomes" id="UP000030907"/>
    </source>
</evidence>
<evidence type="ECO:0000256" key="2">
    <source>
        <dbReference type="ARBA" id="ARBA00022827"/>
    </source>
</evidence>
<dbReference type="Gene3D" id="3.30.465.10">
    <property type="match status" value="1"/>
</dbReference>
<dbReference type="GO" id="GO:0071949">
    <property type="term" value="F:FAD binding"/>
    <property type="evidence" value="ECO:0007669"/>
    <property type="project" value="InterPro"/>
</dbReference>
<dbReference type="InterPro" id="IPR016167">
    <property type="entry name" value="FAD-bd_PCMH_sub1"/>
</dbReference>
<dbReference type="STRING" id="1515612.SKP52_23625"/>
<protein>
    <submittedName>
        <fullName evidence="5">FAD-linked oxidoreductase</fullName>
    </submittedName>
</protein>
<dbReference type="GO" id="GO:0016020">
    <property type="term" value="C:membrane"/>
    <property type="evidence" value="ECO:0007669"/>
    <property type="project" value="InterPro"/>
</dbReference>
<dbReference type="Proteomes" id="UP000030907">
    <property type="component" value="Chromosome"/>
</dbReference>
<keyword evidence="6" id="KW-1185">Reference proteome</keyword>
<gene>
    <name evidence="5" type="ORF">SKP52_23625</name>
</gene>
<dbReference type="InterPro" id="IPR016171">
    <property type="entry name" value="Vanillyl_alc_oxidase_C-sub2"/>
</dbReference>
<dbReference type="InterPro" id="IPR006094">
    <property type="entry name" value="Oxid_FAD_bind_N"/>
</dbReference>
<dbReference type="HOGENOM" id="CLU_003896_4_3_5"/>
<dbReference type="PIRSF" id="PIRSF000136">
    <property type="entry name" value="LGO_GLO"/>
    <property type="match status" value="1"/>
</dbReference>
<keyword evidence="2" id="KW-0274">FAD</keyword>
<dbReference type="PROSITE" id="PS51387">
    <property type="entry name" value="FAD_PCMH"/>
    <property type="match status" value="1"/>
</dbReference>
<dbReference type="Pfam" id="PF01565">
    <property type="entry name" value="FAD_binding_4"/>
    <property type="match status" value="1"/>
</dbReference>